<dbReference type="Proteomes" id="UP001500033">
    <property type="component" value="Unassembled WGS sequence"/>
</dbReference>
<name>A0ABN1SKF4_9ACTN</name>
<sequence length="75" mass="7841">MDAEGESPGRAPRTAVAVDGKTLRGSRTALHQAVHLVAAAVHGGAVIAQRQVATKSNEITAFRRSWPPSTRPAPC</sequence>
<evidence type="ECO:0000313" key="2">
    <source>
        <dbReference type="Proteomes" id="UP001500033"/>
    </source>
</evidence>
<keyword evidence="2" id="KW-1185">Reference proteome</keyword>
<accession>A0ABN1SKF4</accession>
<dbReference type="EMBL" id="BAAAIE010000063">
    <property type="protein sequence ID" value="GAA0993662.1"/>
    <property type="molecule type" value="Genomic_DNA"/>
</dbReference>
<protein>
    <submittedName>
        <fullName evidence="1">Uncharacterized protein</fullName>
    </submittedName>
</protein>
<reference evidence="1 2" key="1">
    <citation type="journal article" date="2019" name="Int. J. Syst. Evol. Microbiol.">
        <title>The Global Catalogue of Microorganisms (GCM) 10K type strain sequencing project: providing services to taxonomists for standard genome sequencing and annotation.</title>
        <authorList>
            <consortium name="The Broad Institute Genomics Platform"/>
            <consortium name="The Broad Institute Genome Sequencing Center for Infectious Disease"/>
            <person name="Wu L."/>
            <person name="Ma J."/>
        </authorList>
    </citation>
    <scope>NUCLEOTIDE SEQUENCE [LARGE SCALE GENOMIC DNA]</scope>
    <source>
        <strain evidence="1 2">JCM 11445</strain>
    </source>
</reference>
<organism evidence="1 2">
    <name type="scientific">Streptomyces rhizosphaericus</name>
    <dbReference type="NCBI Taxonomy" id="114699"/>
    <lineage>
        <taxon>Bacteria</taxon>
        <taxon>Bacillati</taxon>
        <taxon>Actinomycetota</taxon>
        <taxon>Actinomycetes</taxon>
        <taxon>Kitasatosporales</taxon>
        <taxon>Streptomycetaceae</taxon>
        <taxon>Streptomyces</taxon>
        <taxon>Streptomyces violaceusniger group</taxon>
    </lineage>
</organism>
<evidence type="ECO:0000313" key="1">
    <source>
        <dbReference type="EMBL" id="GAA0993662.1"/>
    </source>
</evidence>
<proteinExistence type="predicted"/>
<gene>
    <name evidence="1" type="ORF">GCM10009576_073880</name>
</gene>
<comment type="caution">
    <text evidence="1">The sequence shown here is derived from an EMBL/GenBank/DDBJ whole genome shotgun (WGS) entry which is preliminary data.</text>
</comment>